<evidence type="ECO:0000259" key="2">
    <source>
        <dbReference type="PROSITE" id="PS50234"/>
    </source>
</evidence>
<evidence type="ECO:0000313" key="3">
    <source>
        <dbReference type="EMBL" id="CAL1274408.1"/>
    </source>
</evidence>
<feature type="domain" description="VWFA" evidence="2">
    <location>
        <begin position="89"/>
        <end position="181"/>
    </location>
</feature>
<organism evidence="3 4">
    <name type="scientific">Larinioides sclopetarius</name>
    <dbReference type="NCBI Taxonomy" id="280406"/>
    <lineage>
        <taxon>Eukaryota</taxon>
        <taxon>Metazoa</taxon>
        <taxon>Ecdysozoa</taxon>
        <taxon>Arthropoda</taxon>
        <taxon>Chelicerata</taxon>
        <taxon>Arachnida</taxon>
        <taxon>Araneae</taxon>
        <taxon>Araneomorphae</taxon>
        <taxon>Entelegynae</taxon>
        <taxon>Araneoidea</taxon>
        <taxon>Araneidae</taxon>
        <taxon>Larinioides</taxon>
    </lineage>
</organism>
<dbReference type="GO" id="GO:0032991">
    <property type="term" value="C:protein-containing complex"/>
    <property type="evidence" value="ECO:0007669"/>
    <property type="project" value="UniProtKB-ARBA"/>
</dbReference>
<dbReference type="AlphaFoldDB" id="A0AAV1ZTA9"/>
<dbReference type="PANTHER" id="PTHR24020:SF20">
    <property type="entry name" value="PH DOMAIN-CONTAINING PROTEIN"/>
    <property type="match status" value="1"/>
</dbReference>
<dbReference type="InterPro" id="IPR036465">
    <property type="entry name" value="vWFA_dom_sf"/>
</dbReference>
<dbReference type="SUPFAM" id="SSF53300">
    <property type="entry name" value="vWA-like"/>
    <property type="match status" value="1"/>
</dbReference>
<dbReference type="Proteomes" id="UP001497382">
    <property type="component" value="Unassembled WGS sequence"/>
</dbReference>
<proteinExistence type="predicted"/>
<evidence type="ECO:0000313" key="4">
    <source>
        <dbReference type="Proteomes" id="UP001497382"/>
    </source>
</evidence>
<protein>
    <recommendedName>
        <fullName evidence="2">VWFA domain-containing protein</fullName>
    </recommendedName>
</protein>
<dbReference type="PANTHER" id="PTHR24020">
    <property type="entry name" value="COLLAGEN ALPHA"/>
    <property type="match status" value="1"/>
</dbReference>
<name>A0AAV1ZTA9_9ARAC</name>
<dbReference type="InterPro" id="IPR050525">
    <property type="entry name" value="ECM_Assembly_Org"/>
</dbReference>
<gene>
    <name evidence="3" type="ORF">LARSCL_LOCUS7449</name>
</gene>
<dbReference type="PROSITE" id="PS50234">
    <property type="entry name" value="VWFA"/>
    <property type="match status" value="1"/>
</dbReference>
<keyword evidence="1" id="KW-0732">Signal</keyword>
<feature type="signal peptide" evidence="1">
    <location>
        <begin position="1"/>
        <end position="28"/>
    </location>
</feature>
<sequence length="295" mass="33170">MPSGSGYLSARLVLALSLLSWISEIVCIADYKSGPKNYEDFFNRGVKLSSKAAREKLPNQIEKSKVDVLGAVLKKQVEDLRKSTNKELELVFLIDSSASVGAENFFNELKFVKKLLADFTVEYNATRVAVITFSSRNRVVKHIDHVSEPNVNNHKCSLFEEQLPTITYQGGGTYTLGAVLQAQLERGGGSVSQQPMTRCFQWTTDLETVLVRAAIEYPVYRGKSETRHATCGLALSCWKMTFGRPRRYGTTTRRKMSEMFLFMFKLPSIRTRDARVVYPMAAQIITLGVGTVYQH</sequence>
<dbReference type="InterPro" id="IPR002035">
    <property type="entry name" value="VWF_A"/>
</dbReference>
<reference evidence="3 4" key="1">
    <citation type="submission" date="2024-04" db="EMBL/GenBank/DDBJ databases">
        <authorList>
            <person name="Rising A."/>
            <person name="Reimegard J."/>
            <person name="Sonavane S."/>
            <person name="Akerstrom W."/>
            <person name="Nylinder S."/>
            <person name="Hedman E."/>
            <person name="Kallberg Y."/>
        </authorList>
    </citation>
    <scope>NUCLEOTIDE SEQUENCE [LARGE SCALE GENOMIC DNA]</scope>
</reference>
<comment type="caution">
    <text evidence="3">The sequence shown here is derived from an EMBL/GenBank/DDBJ whole genome shotgun (WGS) entry which is preliminary data.</text>
</comment>
<dbReference type="Gene3D" id="3.40.50.410">
    <property type="entry name" value="von Willebrand factor, type A domain"/>
    <property type="match status" value="1"/>
</dbReference>
<evidence type="ECO:0000256" key="1">
    <source>
        <dbReference type="SAM" id="SignalP"/>
    </source>
</evidence>
<feature type="chain" id="PRO_5043561773" description="VWFA domain-containing protein" evidence="1">
    <location>
        <begin position="29"/>
        <end position="295"/>
    </location>
</feature>
<dbReference type="EMBL" id="CAXIEN010000076">
    <property type="protein sequence ID" value="CAL1274408.1"/>
    <property type="molecule type" value="Genomic_DNA"/>
</dbReference>
<accession>A0AAV1ZTA9</accession>
<keyword evidence="4" id="KW-1185">Reference proteome</keyword>
<dbReference type="Pfam" id="PF00092">
    <property type="entry name" value="VWA"/>
    <property type="match status" value="1"/>
</dbReference>